<dbReference type="GeneID" id="63831094"/>
<dbReference type="PROSITE" id="PS50102">
    <property type="entry name" value="RRM"/>
    <property type="match status" value="1"/>
</dbReference>
<gene>
    <name evidence="5" type="ORF">LAESUDRAFT_808443</name>
</gene>
<dbReference type="InParanoid" id="A0A165IDW7"/>
<dbReference type="STRING" id="1314785.A0A165IDW7"/>
<evidence type="ECO:0000313" key="5">
    <source>
        <dbReference type="EMBL" id="KZT12943.1"/>
    </source>
</evidence>
<dbReference type="CDD" id="cd00590">
    <property type="entry name" value="RRM_SF"/>
    <property type="match status" value="1"/>
</dbReference>
<dbReference type="GO" id="GO:0003723">
    <property type="term" value="F:RNA binding"/>
    <property type="evidence" value="ECO:0007669"/>
    <property type="project" value="UniProtKB-UniRule"/>
</dbReference>
<accession>A0A165IDW7</accession>
<dbReference type="SMART" id="SM00360">
    <property type="entry name" value="RRM"/>
    <property type="match status" value="1"/>
</dbReference>
<dbReference type="OrthoDB" id="2803601at2759"/>
<keyword evidence="6" id="KW-1185">Reference proteome</keyword>
<dbReference type="EMBL" id="KV427605">
    <property type="protein sequence ID" value="KZT12943.1"/>
    <property type="molecule type" value="Genomic_DNA"/>
</dbReference>
<sequence length="279" mass="30558">MVRYNKAPSPPAIDRADPVSRQLANMTLGVDYSPGAKRTQDKGKGKQRASAAMGIGKKHKLEMSKKKKSQVREVPKHQWLRRHEWSYIFVGNLNSSVSEEMLKTVFEPYGEVYRIQIRASAGVPSAVPLPNVSSAADQQYASVEFRDITAARRALCANGQIIPGTKVKMTVSLSIDDLPETQKILEERIASKAPPRDIFGLGVSKTVGKVVGTVKRLTVERTAVVDLGVPPPETSEHPPVTTGPGRPLPGPSKDIEAPRTSELTRQKAWDVISFARTIM</sequence>
<keyword evidence="1 2" id="KW-0694">RNA-binding</keyword>
<dbReference type="RefSeq" id="XP_040770453.1">
    <property type="nucleotide sequence ID" value="XM_040914066.1"/>
</dbReference>
<dbReference type="InterPro" id="IPR012677">
    <property type="entry name" value="Nucleotide-bd_a/b_plait_sf"/>
</dbReference>
<protein>
    <recommendedName>
        <fullName evidence="4">RRM domain-containing protein</fullName>
    </recommendedName>
</protein>
<evidence type="ECO:0000259" key="4">
    <source>
        <dbReference type="PROSITE" id="PS50102"/>
    </source>
</evidence>
<dbReference type="AlphaFoldDB" id="A0A165IDW7"/>
<organism evidence="5 6">
    <name type="scientific">Laetiporus sulphureus 93-53</name>
    <dbReference type="NCBI Taxonomy" id="1314785"/>
    <lineage>
        <taxon>Eukaryota</taxon>
        <taxon>Fungi</taxon>
        <taxon>Dikarya</taxon>
        <taxon>Basidiomycota</taxon>
        <taxon>Agaricomycotina</taxon>
        <taxon>Agaricomycetes</taxon>
        <taxon>Polyporales</taxon>
        <taxon>Laetiporus</taxon>
    </lineage>
</organism>
<dbReference type="InterPro" id="IPR000504">
    <property type="entry name" value="RRM_dom"/>
</dbReference>
<feature type="domain" description="RRM" evidence="4">
    <location>
        <begin position="86"/>
        <end position="174"/>
    </location>
</feature>
<reference evidence="5 6" key="1">
    <citation type="journal article" date="2016" name="Mol. Biol. Evol.">
        <title>Comparative Genomics of Early-Diverging Mushroom-Forming Fungi Provides Insights into the Origins of Lignocellulose Decay Capabilities.</title>
        <authorList>
            <person name="Nagy L.G."/>
            <person name="Riley R."/>
            <person name="Tritt A."/>
            <person name="Adam C."/>
            <person name="Daum C."/>
            <person name="Floudas D."/>
            <person name="Sun H."/>
            <person name="Yadav J.S."/>
            <person name="Pangilinan J."/>
            <person name="Larsson K.H."/>
            <person name="Matsuura K."/>
            <person name="Barry K."/>
            <person name="Labutti K."/>
            <person name="Kuo R."/>
            <person name="Ohm R.A."/>
            <person name="Bhattacharya S.S."/>
            <person name="Shirouzu T."/>
            <person name="Yoshinaga Y."/>
            <person name="Martin F.M."/>
            <person name="Grigoriev I.V."/>
            <person name="Hibbett D.S."/>
        </authorList>
    </citation>
    <scope>NUCLEOTIDE SEQUENCE [LARGE SCALE GENOMIC DNA]</scope>
    <source>
        <strain evidence="5 6">93-53</strain>
    </source>
</reference>
<dbReference type="Proteomes" id="UP000076871">
    <property type="component" value="Unassembled WGS sequence"/>
</dbReference>
<name>A0A165IDW7_9APHY</name>
<dbReference type="PANTHER" id="PTHR23189">
    <property type="entry name" value="RNA RECOGNITION MOTIF-CONTAINING"/>
    <property type="match status" value="1"/>
</dbReference>
<proteinExistence type="predicted"/>
<evidence type="ECO:0000256" key="3">
    <source>
        <dbReference type="SAM" id="MobiDB-lite"/>
    </source>
</evidence>
<feature type="compositionally biased region" description="Basic residues" evidence="3">
    <location>
        <begin position="56"/>
        <end position="69"/>
    </location>
</feature>
<dbReference type="Pfam" id="PF00076">
    <property type="entry name" value="RRM_1"/>
    <property type="match status" value="1"/>
</dbReference>
<feature type="region of interest" description="Disordered" evidence="3">
    <location>
        <begin position="27"/>
        <end position="75"/>
    </location>
</feature>
<evidence type="ECO:0000313" key="6">
    <source>
        <dbReference type="Proteomes" id="UP000076871"/>
    </source>
</evidence>
<feature type="region of interest" description="Disordered" evidence="3">
    <location>
        <begin position="227"/>
        <end position="261"/>
    </location>
</feature>
<evidence type="ECO:0000256" key="1">
    <source>
        <dbReference type="ARBA" id="ARBA00022884"/>
    </source>
</evidence>
<dbReference type="InterPro" id="IPR035979">
    <property type="entry name" value="RBD_domain_sf"/>
</dbReference>
<dbReference type="Gene3D" id="3.30.70.330">
    <property type="match status" value="1"/>
</dbReference>
<feature type="region of interest" description="Disordered" evidence="3">
    <location>
        <begin position="1"/>
        <end position="20"/>
    </location>
</feature>
<dbReference type="SUPFAM" id="SSF54928">
    <property type="entry name" value="RNA-binding domain, RBD"/>
    <property type="match status" value="1"/>
</dbReference>
<evidence type="ECO:0000256" key="2">
    <source>
        <dbReference type="PROSITE-ProRule" id="PRU00176"/>
    </source>
</evidence>